<dbReference type="InterPro" id="IPR001000">
    <property type="entry name" value="GH10_dom"/>
</dbReference>
<dbReference type="InterPro" id="IPR031158">
    <property type="entry name" value="GH10_AS"/>
</dbReference>
<feature type="active site" description="Nucleophile" evidence="5">
    <location>
        <position position="266"/>
    </location>
</feature>
<evidence type="ECO:0000259" key="7">
    <source>
        <dbReference type="PROSITE" id="PS51760"/>
    </source>
</evidence>
<reference evidence="8 9" key="1">
    <citation type="journal article" date="2015" name="Int. J. Syst. Evol. Microbiol.">
        <title>Carboxylicivirga linearis sp. nov., isolated from a sea cucumber culture pond.</title>
        <authorList>
            <person name="Wang F.Q."/>
            <person name="Zhou Y.X."/>
            <person name="Lin X.Z."/>
            <person name="Chen G.J."/>
            <person name="Du Z.J."/>
        </authorList>
    </citation>
    <scope>NUCLEOTIDE SEQUENCE [LARGE SCALE GENOMIC DNA]</scope>
    <source>
        <strain evidence="8 9">FB218</strain>
    </source>
</reference>
<keyword evidence="2 6" id="KW-0119">Carbohydrate metabolism</keyword>
<evidence type="ECO:0000313" key="8">
    <source>
        <dbReference type="EMBL" id="MBS2099713.1"/>
    </source>
</evidence>
<dbReference type="PROSITE" id="PS51257">
    <property type="entry name" value="PROKAR_LIPOPROTEIN"/>
    <property type="match status" value="1"/>
</dbReference>
<feature type="domain" description="GH10" evidence="7">
    <location>
        <begin position="25"/>
        <end position="372"/>
    </location>
</feature>
<evidence type="ECO:0000256" key="5">
    <source>
        <dbReference type="PROSITE-ProRule" id="PRU10061"/>
    </source>
</evidence>
<dbReference type="PANTHER" id="PTHR31490">
    <property type="entry name" value="GLYCOSYL HYDROLASE"/>
    <property type="match status" value="1"/>
</dbReference>
<dbReference type="SUPFAM" id="SSF51445">
    <property type="entry name" value="(Trans)glycosidases"/>
    <property type="match status" value="1"/>
</dbReference>
<dbReference type="RefSeq" id="WP_212216957.1">
    <property type="nucleotide sequence ID" value="NZ_JAGUCO010000014.1"/>
</dbReference>
<dbReference type="PRINTS" id="PR00134">
    <property type="entry name" value="GLHYDRLASE10"/>
</dbReference>
<comment type="similarity">
    <text evidence="6">Belongs to the glycosyl hydrolase 10 (cellulase F) family.</text>
</comment>
<evidence type="ECO:0000256" key="3">
    <source>
        <dbReference type="ARBA" id="ARBA00023295"/>
    </source>
</evidence>
<evidence type="ECO:0000256" key="1">
    <source>
        <dbReference type="ARBA" id="ARBA00022801"/>
    </source>
</evidence>
<comment type="caution">
    <text evidence="8">The sequence shown here is derived from an EMBL/GenBank/DDBJ whole genome shotgun (WGS) entry which is preliminary data.</text>
</comment>
<name>A0ABS5JXW0_9BACT</name>
<keyword evidence="1 6" id="KW-0378">Hydrolase</keyword>
<evidence type="ECO:0000256" key="2">
    <source>
        <dbReference type="ARBA" id="ARBA00023277"/>
    </source>
</evidence>
<proteinExistence type="inferred from homology"/>
<dbReference type="EMBL" id="JAGUCO010000014">
    <property type="protein sequence ID" value="MBS2099713.1"/>
    <property type="molecule type" value="Genomic_DNA"/>
</dbReference>
<dbReference type="InterPro" id="IPR017853">
    <property type="entry name" value="GH"/>
</dbReference>
<organism evidence="8 9">
    <name type="scientific">Carboxylicivirga linearis</name>
    <dbReference type="NCBI Taxonomy" id="1628157"/>
    <lineage>
        <taxon>Bacteria</taxon>
        <taxon>Pseudomonadati</taxon>
        <taxon>Bacteroidota</taxon>
        <taxon>Bacteroidia</taxon>
        <taxon>Marinilabiliales</taxon>
        <taxon>Marinilabiliaceae</taxon>
        <taxon>Carboxylicivirga</taxon>
    </lineage>
</organism>
<keyword evidence="3 6" id="KW-0326">Glycosidase</keyword>
<keyword evidence="9" id="KW-1185">Reference proteome</keyword>
<dbReference type="PROSITE" id="PS00591">
    <property type="entry name" value="GH10_1"/>
    <property type="match status" value="1"/>
</dbReference>
<evidence type="ECO:0000256" key="4">
    <source>
        <dbReference type="ARBA" id="ARBA00023326"/>
    </source>
</evidence>
<dbReference type="PANTHER" id="PTHR31490:SF90">
    <property type="entry name" value="ENDO-1,4-BETA-XYLANASE A"/>
    <property type="match status" value="1"/>
</dbReference>
<evidence type="ECO:0000256" key="6">
    <source>
        <dbReference type="RuleBase" id="RU361174"/>
    </source>
</evidence>
<dbReference type="SMART" id="SM00633">
    <property type="entry name" value="Glyco_10"/>
    <property type="match status" value="1"/>
</dbReference>
<accession>A0ABS5JXW0</accession>
<dbReference type="InterPro" id="IPR044846">
    <property type="entry name" value="GH10"/>
</dbReference>
<dbReference type="EC" id="3.2.1.8" evidence="6"/>
<comment type="catalytic activity">
    <reaction evidence="6">
        <text>Endohydrolysis of (1-&gt;4)-beta-D-xylosidic linkages in xylans.</text>
        <dbReference type="EC" id="3.2.1.8"/>
    </reaction>
</comment>
<dbReference type="Proteomes" id="UP000708576">
    <property type="component" value="Unassembled WGS sequence"/>
</dbReference>
<keyword evidence="4 6" id="KW-0624">Polysaccharide degradation</keyword>
<dbReference type="Pfam" id="PF00331">
    <property type="entry name" value="Glyco_hydro_10"/>
    <property type="match status" value="1"/>
</dbReference>
<dbReference type="PROSITE" id="PS51760">
    <property type="entry name" value="GH10_2"/>
    <property type="match status" value="1"/>
</dbReference>
<evidence type="ECO:0000313" key="9">
    <source>
        <dbReference type="Proteomes" id="UP000708576"/>
    </source>
</evidence>
<protein>
    <recommendedName>
        <fullName evidence="6">Beta-xylanase</fullName>
        <ecNumber evidence="6">3.2.1.8</ecNumber>
    </recommendedName>
</protein>
<gene>
    <name evidence="8" type="ORF">KEM10_15575</name>
</gene>
<sequence length="382" mass="44166">MKIHSAKTILLSILSLWLFSCQTEEVKEVSLKDALNSQFLIGTALNTNHIFGKDSAGVAIIKKHFNSIVAENCMKSEVIHPKEDEYNFTKADRFIEFGEQNNMFIIGHTLIWHSQAPAWFFVDDEGNDVSRDVLIERMKKHIHTVVGRYKGRVKGWDVVNEAIEDNGEWRKSKFYTIIGEDYIKLAFQFAHEADPDAELYYNDYSMFHKGRQQGVERLIKMLREDSLRIDATGMQAHYGLNYPSLSQMDEAISFFSGLGVKVMITELDLSILPSPYETMGANVADRFAYRESMDPYKNGLTDSISQVFNQRYMDFFQLFLKHHKDISRVTLWGVTDADSWKNDWPIKGRTDYPLLFDRNYQAKPIVKEIIEKVNQKPDGLNN</sequence>
<dbReference type="Gene3D" id="3.20.20.80">
    <property type="entry name" value="Glycosidases"/>
    <property type="match status" value="1"/>
</dbReference>